<protein>
    <submittedName>
        <fullName evidence="2">Uncharacterized protein</fullName>
    </submittedName>
</protein>
<gene>
    <name evidence="2" type="ORF">NA57DRAFT_57874</name>
</gene>
<evidence type="ECO:0000256" key="1">
    <source>
        <dbReference type="SAM" id="SignalP"/>
    </source>
</evidence>
<organism evidence="2 3">
    <name type="scientific">Rhizodiscina lignyota</name>
    <dbReference type="NCBI Taxonomy" id="1504668"/>
    <lineage>
        <taxon>Eukaryota</taxon>
        <taxon>Fungi</taxon>
        <taxon>Dikarya</taxon>
        <taxon>Ascomycota</taxon>
        <taxon>Pezizomycotina</taxon>
        <taxon>Dothideomycetes</taxon>
        <taxon>Pleosporomycetidae</taxon>
        <taxon>Aulographales</taxon>
        <taxon>Rhizodiscinaceae</taxon>
        <taxon>Rhizodiscina</taxon>
    </lineage>
</organism>
<name>A0A9P4I936_9PEZI</name>
<evidence type="ECO:0000313" key="3">
    <source>
        <dbReference type="Proteomes" id="UP000799772"/>
    </source>
</evidence>
<keyword evidence="3" id="KW-1185">Reference proteome</keyword>
<comment type="caution">
    <text evidence="2">The sequence shown here is derived from an EMBL/GenBank/DDBJ whole genome shotgun (WGS) entry which is preliminary data.</text>
</comment>
<dbReference type="AlphaFoldDB" id="A0A9P4I936"/>
<sequence>MGTLFLMLFFSVFLLCTATGNGVVAVKNAVTTAVATFTPGPLYFHPVFSGKDVAYQSNTCLSHENACGFGCCPEGSTCYNNGQGCCPDGAACTKSHNKAIPCVASAASQCGVSPEPRSCCPASAPLCMYAHNFGRGCFANPISPKTTHTSDKELMARATTDEGHPTAAPLIFHPVVHIGNTTEIINTCIGNESKCQNGCCPAGTYCFTQGEVPGCCPNGTDCHIPDAAHYCAHAVDPACTTADPTCCPSSAPTCAAAVGFGTGCMALPTMTTTINIAAMTSIDRPVPRTVALTPREAVAAVLSPTPSTTSPTVTSMAATARTGHWTTLTTYSNGLVLIATISDTTVTVYPSTSSSHPSRSVVVRTSTILVQPTTLTVTATKASLVPTTLTSTEVVTAVGTESAAGGNMSSSSAPTSVAVTLATKPSEANRVGAGVGALLLLVLGLSSLVL</sequence>
<evidence type="ECO:0000313" key="2">
    <source>
        <dbReference type="EMBL" id="KAF2097280.1"/>
    </source>
</evidence>
<dbReference type="Proteomes" id="UP000799772">
    <property type="component" value="Unassembled WGS sequence"/>
</dbReference>
<keyword evidence="1" id="KW-0732">Signal</keyword>
<reference evidence="2" key="1">
    <citation type="journal article" date="2020" name="Stud. Mycol.">
        <title>101 Dothideomycetes genomes: a test case for predicting lifestyles and emergence of pathogens.</title>
        <authorList>
            <person name="Haridas S."/>
            <person name="Albert R."/>
            <person name="Binder M."/>
            <person name="Bloem J."/>
            <person name="Labutti K."/>
            <person name="Salamov A."/>
            <person name="Andreopoulos B."/>
            <person name="Baker S."/>
            <person name="Barry K."/>
            <person name="Bills G."/>
            <person name="Bluhm B."/>
            <person name="Cannon C."/>
            <person name="Castanera R."/>
            <person name="Culley D."/>
            <person name="Daum C."/>
            <person name="Ezra D."/>
            <person name="Gonzalez J."/>
            <person name="Henrissat B."/>
            <person name="Kuo A."/>
            <person name="Liang C."/>
            <person name="Lipzen A."/>
            <person name="Lutzoni F."/>
            <person name="Magnuson J."/>
            <person name="Mondo S."/>
            <person name="Nolan M."/>
            <person name="Ohm R."/>
            <person name="Pangilinan J."/>
            <person name="Park H.-J."/>
            <person name="Ramirez L."/>
            <person name="Alfaro M."/>
            <person name="Sun H."/>
            <person name="Tritt A."/>
            <person name="Yoshinaga Y."/>
            <person name="Zwiers L.-H."/>
            <person name="Turgeon B."/>
            <person name="Goodwin S."/>
            <person name="Spatafora J."/>
            <person name="Crous P."/>
            <person name="Grigoriev I."/>
        </authorList>
    </citation>
    <scope>NUCLEOTIDE SEQUENCE</scope>
    <source>
        <strain evidence="2">CBS 133067</strain>
    </source>
</reference>
<feature type="signal peptide" evidence="1">
    <location>
        <begin position="1"/>
        <end position="18"/>
    </location>
</feature>
<accession>A0A9P4I936</accession>
<proteinExistence type="predicted"/>
<dbReference type="OrthoDB" id="10686202at2759"/>
<feature type="chain" id="PRO_5040138924" evidence="1">
    <location>
        <begin position="19"/>
        <end position="450"/>
    </location>
</feature>
<dbReference type="EMBL" id="ML978128">
    <property type="protein sequence ID" value="KAF2097280.1"/>
    <property type="molecule type" value="Genomic_DNA"/>
</dbReference>